<protein>
    <recommendedName>
        <fullName evidence="3">Replication-relaxation family protein</fullName>
    </recommendedName>
</protein>
<accession>A0AAX0S1F6</accession>
<organism evidence="1 2">
    <name type="scientific">Peribacillus butanolivorans</name>
    <dbReference type="NCBI Taxonomy" id="421767"/>
    <lineage>
        <taxon>Bacteria</taxon>
        <taxon>Bacillati</taxon>
        <taxon>Bacillota</taxon>
        <taxon>Bacilli</taxon>
        <taxon>Bacillales</taxon>
        <taxon>Bacillaceae</taxon>
        <taxon>Peribacillus</taxon>
    </lineage>
</organism>
<sequence>MRCSIVNQRDKAIISDLRQFRMMSRNQIVELHFKHLKNPINSCNSVLKRLTRDNFIKCSTLHSPYVYFTVDCNIKPDSTKIPHFLELVDTVIEMKAHRKTKNLMIEPKYGDKGTIEPDIFAIWFNPIFIEVQRNVYTKEVMQKKIELYENYYDTGDWKEEPWQKPDKKVFPSILIITPTRYAVKSTKLEIYQSPSISDFIESRSGDSTLQIKPKPVKNVIQSNGGSLKLKK</sequence>
<gene>
    <name evidence="1" type="ORF">CN689_14330</name>
</gene>
<evidence type="ECO:0000313" key="1">
    <source>
        <dbReference type="EMBL" id="PEJ32302.1"/>
    </source>
</evidence>
<evidence type="ECO:0008006" key="3">
    <source>
        <dbReference type="Google" id="ProtNLM"/>
    </source>
</evidence>
<evidence type="ECO:0000313" key="2">
    <source>
        <dbReference type="Proteomes" id="UP000220106"/>
    </source>
</evidence>
<comment type="caution">
    <text evidence="1">The sequence shown here is derived from an EMBL/GenBank/DDBJ whole genome shotgun (WGS) entry which is preliminary data.</text>
</comment>
<dbReference type="Proteomes" id="UP000220106">
    <property type="component" value="Unassembled WGS sequence"/>
</dbReference>
<reference evidence="1 2" key="1">
    <citation type="submission" date="2017-09" db="EMBL/GenBank/DDBJ databases">
        <title>Large-scale bioinformatics analysis of Bacillus genomes uncovers conserved roles of natural products in bacterial physiology.</title>
        <authorList>
            <consortium name="Agbiome Team Llc"/>
            <person name="Bleich R.M."/>
            <person name="Kirk G.J."/>
            <person name="Santa Maria K.C."/>
            <person name="Allen S.E."/>
            <person name="Farag S."/>
            <person name="Shank E.A."/>
            <person name="Bowers A."/>
        </authorList>
    </citation>
    <scope>NUCLEOTIDE SEQUENCE [LARGE SCALE GENOMIC DNA]</scope>
    <source>
        <strain evidence="1 2">AFS003229</strain>
    </source>
</reference>
<dbReference type="EMBL" id="NUEQ01000025">
    <property type="protein sequence ID" value="PEJ32302.1"/>
    <property type="molecule type" value="Genomic_DNA"/>
</dbReference>
<name>A0AAX0S1F6_9BACI</name>
<proteinExistence type="predicted"/>
<dbReference type="AlphaFoldDB" id="A0AAX0S1F6"/>